<reference evidence="2 3" key="1">
    <citation type="submission" date="2018-02" db="EMBL/GenBank/DDBJ databases">
        <title>Genomic Encyclopedia of Archaeal and Bacterial Type Strains, Phase II (KMG-II): from individual species to whole genera.</title>
        <authorList>
            <person name="Goeker M."/>
        </authorList>
    </citation>
    <scope>NUCLEOTIDE SEQUENCE [LARGE SCALE GENOMIC DNA]</scope>
    <source>
        <strain evidence="2 3">DSM 3808</strain>
    </source>
</reference>
<sequence length="90" mass="10475">MGNCNNVVDCDMLLMQIYKASFAMDDVVLYLDTHPCDQDALNYYHCVVNMRNQAMQTYEQYCGPLMADGVMDENYWTWVNDPWPWEGVCG</sequence>
<proteinExistence type="predicted"/>
<dbReference type="RefSeq" id="WP_104436364.1">
    <property type="nucleotide sequence ID" value="NZ_PTJA01000004.1"/>
</dbReference>
<dbReference type="Pfam" id="PF12652">
    <property type="entry name" value="CotJB"/>
    <property type="match status" value="1"/>
</dbReference>
<dbReference type="AlphaFoldDB" id="A0A2S6HTU0"/>
<name>A0A2S6HTU0_9FIRM</name>
<keyword evidence="2" id="KW-0167">Capsid protein</keyword>
<gene>
    <name evidence="2" type="ORF">BXY41_10462</name>
</gene>
<evidence type="ECO:0000313" key="3">
    <source>
        <dbReference type="Proteomes" id="UP000237749"/>
    </source>
</evidence>
<comment type="caution">
    <text evidence="2">The sequence shown here is derived from an EMBL/GenBank/DDBJ whole genome shotgun (WGS) entry which is preliminary data.</text>
</comment>
<dbReference type="OrthoDB" id="9804099at2"/>
<feature type="domain" description="Protein CotJB" evidence="1">
    <location>
        <begin position="12"/>
        <end position="86"/>
    </location>
</feature>
<evidence type="ECO:0000313" key="2">
    <source>
        <dbReference type="EMBL" id="PPK81263.1"/>
    </source>
</evidence>
<protein>
    <submittedName>
        <fullName evidence="2">Spore coat protein JB</fullName>
    </submittedName>
</protein>
<dbReference type="Proteomes" id="UP000237749">
    <property type="component" value="Unassembled WGS sequence"/>
</dbReference>
<dbReference type="InterPro" id="IPR024207">
    <property type="entry name" value="CotJB_dom"/>
</dbReference>
<evidence type="ECO:0000259" key="1">
    <source>
        <dbReference type="Pfam" id="PF12652"/>
    </source>
</evidence>
<organism evidence="2 3">
    <name type="scientific">Lacrimispora xylanisolvens</name>
    <dbReference type="NCBI Taxonomy" id="384636"/>
    <lineage>
        <taxon>Bacteria</taxon>
        <taxon>Bacillati</taxon>
        <taxon>Bacillota</taxon>
        <taxon>Clostridia</taxon>
        <taxon>Lachnospirales</taxon>
        <taxon>Lachnospiraceae</taxon>
        <taxon>Lacrimispora</taxon>
    </lineage>
</organism>
<dbReference type="PIRSF" id="PIRSF010606">
    <property type="entry name" value="Spore_coat_CotJB"/>
    <property type="match status" value="1"/>
</dbReference>
<keyword evidence="3" id="KW-1185">Reference proteome</keyword>
<accession>A0A2S6HTU0</accession>
<dbReference type="EMBL" id="PTJA01000004">
    <property type="protein sequence ID" value="PPK81263.1"/>
    <property type="molecule type" value="Genomic_DNA"/>
</dbReference>
<dbReference type="InterPro" id="IPR016571">
    <property type="entry name" value="Spore_coat_assembly_CotJB"/>
</dbReference>
<keyword evidence="2" id="KW-0946">Virion</keyword>